<dbReference type="Pfam" id="PF00584">
    <property type="entry name" value="SecE"/>
    <property type="match status" value="1"/>
</dbReference>
<name>A0A1F4R4Y0_UNCSA</name>
<keyword evidence="8 9" id="KW-0472">Membrane</keyword>
<gene>
    <name evidence="9" type="primary">secE</name>
    <name evidence="10" type="ORF">A3H38_00895</name>
</gene>
<dbReference type="GO" id="GO:0043952">
    <property type="term" value="P:protein transport by the Sec complex"/>
    <property type="evidence" value="ECO:0007669"/>
    <property type="project" value="UniProtKB-UniRule"/>
</dbReference>
<dbReference type="Gene3D" id="1.20.5.1030">
    <property type="entry name" value="Preprotein translocase secy subunit"/>
    <property type="match status" value="1"/>
</dbReference>
<keyword evidence="7 9" id="KW-0811">Translocation</keyword>
<keyword evidence="4 9" id="KW-0812">Transmembrane</keyword>
<reference evidence="10 11" key="1">
    <citation type="journal article" date="2016" name="Nat. Commun.">
        <title>Thousands of microbial genomes shed light on interconnected biogeochemical processes in an aquifer system.</title>
        <authorList>
            <person name="Anantharaman K."/>
            <person name="Brown C.T."/>
            <person name="Hug L.A."/>
            <person name="Sharon I."/>
            <person name="Castelle C.J."/>
            <person name="Probst A.J."/>
            <person name="Thomas B.C."/>
            <person name="Singh A."/>
            <person name="Wilkins M.J."/>
            <person name="Karaoz U."/>
            <person name="Brodie E.L."/>
            <person name="Williams K.H."/>
            <person name="Hubbard S.S."/>
            <person name="Banfield J.F."/>
        </authorList>
    </citation>
    <scope>NUCLEOTIDE SEQUENCE [LARGE SCALE GENOMIC DNA]</scope>
</reference>
<keyword evidence="3 9" id="KW-1003">Cell membrane</keyword>
<dbReference type="NCBIfam" id="TIGR00964">
    <property type="entry name" value="secE_bact"/>
    <property type="match status" value="1"/>
</dbReference>
<evidence type="ECO:0000256" key="2">
    <source>
        <dbReference type="ARBA" id="ARBA00022448"/>
    </source>
</evidence>
<comment type="subunit">
    <text evidence="9">Component of the Sec protein translocase complex. Heterotrimer consisting of SecY, SecE and SecG subunits. The heterotrimers can form oligomers, although 1 heterotrimer is thought to be able to translocate proteins. Interacts with the ribosome. Interacts with SecDF, and other proteins may be involved. Interacts with SecA.</text>
</comment>
<dbReference type="PANTHER" id="PTHR33910">
    <property type="entry name" value="PROTEIN TRANSLOCASE SUBUNIT SECE"/>
    <property type="match status" value="1"/>
</dbReference>
<dbReference type="Proteomes" id="UP000176938">
    <property type="component" value="Unassembled WGS sequence"/>
</dbReference>
<evidence type="ECO:0000256" key="6">
    <source>
        <dbReference type="ARBA" id="ARBA00022989"/>
    </source>
</evidence>
<evidence type="ECO:0000313" key="11">
    <source>
        <dbReference type="Proteomes" id="UP000176938"/>
    </source>
</evidence>
<keyword evidence="5 9" id="KW-0653">Protein transport</keyword>
<dbReference type="GO" id="GO:0006605">
    <property type="term" value="P:protein targeting"/>
    <property type="evidence" value="ECO:0007669"/>
    <property type="project" value="UniProtKB-UniRule"/>
</dbReference>
<evidence type="ECO:0000256" key="3">
    <source>
        <dbReference type="ARBA" id="ARBA00022475"/>
    </source>
</evidence>
<proteinExistence type="inferred from homology"/>
<comment type="caution">
    <text evidence="10">The sequence shown here is derived from an EMBL/GenBank/DDBJ whole genome shotgun (WGS) entry which is preliminary data.</text>
</comment>
<evidence type="ECO:0000256" key="8">
    <source>
        <dbReference type="ARBA" id="ARBA00023136"/>
    </source>
</evidence>
<comment type="similarity">
    <text evidence="9">Belongs to the SecE/SEC61-gamma family.</text>
</comment>
<evidence type="ECO:0000256" key="4">
    <source>
        <dbReference type="ARBA" id="ARBA00022692"/>
    </source>
</evidence>
<dbReference type="PANTHER" id="PTHR33910:SF1">
    <property type="entry name" value="PROTEIN TRANSLOCASE SUBUNIT SECE"/>
    <property type="match status" value="1"/>
</dbReference>
<evidence type="ECO:0000256" key="9">
    <source>
        <dbReference type="HAMAP-Rule" id="MF_00422"/>
    </source>
</evidence>
<dbReference type="HAMAP" id="MF_00422">
    <property type="entry name" value="SecE"/>
    <property type="match status" value="1"/>
</dbReference>
<keyword evidence="2 9" id="KW-0813">Transport</keyword>
<dbReference type="EMBL" id="METP01000058">
    <property type="protein sequence ID" value="OGC03291.1"/>
    <property type="molecule type" value="Genomic_DNA"/>
</dbReference>
<comment type="subcellular location">
    <subcellularLocation>
        <location evidence="9">Cell membrane</location>
        <topology evidence="9">Single-pass membrane protein</topology>
    </subcellularLocation>
    <subcellularLocation>
        <location evidence="1">Membrane</location>
    </subcellularLocation>
</comment>
<accession>A0A1F4R4Y0</accession>
<dbReference type="InterPro" id="IPR038379">
    <property type="entry name" value="SecE_sf"/>
</dbReference>
<dbReference type="InterPro" id="IPR001901">
    <property type="entry name" value="Translocase_SecE/Sec61-g"/>
</dbReference>
<organism evidence="10 11">
    <name type="scientific">candidate division WOR-1 bacterium RIFCSPLOWO2_02_FULL_46_20</name>
    <dbReference type="NCBI Taxonomy" id="1802567"/>
    <lineage>
        <taxon>Bacteria</taxon>
        <taxon>Bacillati</taxon>
        <taxon>Saganbacteria</taxon>
    </lineage>
</organism>
<evidence type="ECO:0000256" key="5">
    <source>
        <dbReference type="ARBA" id="ARBA00022927"/>
    </source>
</evidence>
<evidence type="ECO:0000256" key="7">
    <source>
        <dbReference type="ARBA" id="ARBA00023010"/>
    </source>
</evidence>
<keyword evidence="6 9" id="KW-1133">Transmembrane helix</keyword>
<dbReference type="GO" id="GO:0008320">
    <property type="term" value="F:protein transmembrane transporter activity"/>
    <property type="evidence" value="ECO:0007669"/>
    <property type="project" value="UniProtKB-UniRule"/>
</dbReference>
<dbReference type="GO" id="GO:0009306">
    <property type="term" value="P:protein secretion"/>
    <property type="evidence" value="ECO:0007669"/>
    <property type="project" value="UniProtKB-UniRule"/>
</dbReference>
<dbReference type="GO" id="GO:0005886">
    <property type="term" value="C:plasma membrane"/>
    <property type="evidence" value="ECO:0007669"/>
    <property type="project" value="UniProtKB-SubCell"/>
</dbReference>
<feature type="transmembrane region" description="Helical" evidence="9">
    <location>
        <begin position="31"/>
        <end position="51"/>
    </location>
</feature>
<dbReference type="InterPro" id="IPR005807">
    <property type="entry name" value="SecE_bac"/>
</dbReference>
<dbReference type="AlphaFoldDB" id="A0A1F4R4Y0"/>
<dbReference type="GO" id="GO:0065002">
    <property type="term" value="P:intracellular protein transmembrane transport"/>
    <property type="evidence" value="ECO:0007669"/>
    <property type="project" value="UniProtKB-UniRule"/>
</dbReference>
<evidence type="ECO:0000256" key="1">
    <source>
        <dbReference type="ARBA" id="ARBA00004370"/>
    </source>
</evidence>
<evidence type="ECO:0000313" key="10">
    <source>
        <dbReference type="EMBL" id="OGC03291.1"/>
    </source>
</evidence>
<comment type="function">
    <text evidence="9">Essential subunit of the Sec protein translocation channel SecYEG. Clamps together the 2 halves of SecY. May contact the channel plug during translocation.</text>
</comment>
<protein>
    <recommendedName>
        <fullName evidence="9">Protein translocase subunit SecE</fullName>
    </recommendedName>
</protein>
<sequence>MIKDKFGQIAKFVKETRAETKKVVWPDRRHVTVATILVLVLVIITGFYVMLVDFGLAKIFGALIK</sequence>